<dbReference type="SUPFAM" id="SSF55681">
    <property type="entry name" value="Class II aaRS and biotin synthetases"/>
    <property type="match status" value="1"/>
</dbReference>
<dbReference type="InterPro" id="IPR004143">
    <property type="entry name" value="BPL_LPL_catalytic"/>
</dbReference>
<reference evidence="2 3" key="1">
    <citation type="submission" date="2019-03" db="EMBL/GenBank/DDBJ databases">
        <title>Genomic Encyclopedia of Type Strains, Phase III (KMG-III): the genomes of soil and plant-associated and newly described type strains.</title>
        <authorList>
            <person name="Whitman W."/>
        </authorList>
    </citation>
    <scope>NUCLEOTIDE SEQUENCE [LARGE SCALE GENOMIC DNA]</scope>
    <source>
        <strain evidence="2 3">VKM Ac-2527</strain>
    </source>
</reference>
<proteinExistence type="predicted"/>
<dbReference type="Proteomes" id="UP000295388">
    <property type="component" value="Unassembled WGS sequence"/>
</dbReference>
<gene>
    <name evidence="2" type="ORF">EV643_12975</name>
</gene>
<dbReference type="EMBL" id="SNWQ01000029">
    <property type="protein sequence ID" value="TDO33977.1"/>
    <property type="molecule type" value="Genomic_DNA"/>
</dbReference>
<name>A0A4R6JEV3_9ACTN</name>
<evidence type="ECO:0000313" key="3">
    <source>
        <dbReference type="Proteomes" id="UP000295388"/>
    </source>
</evidence>
<dbReference type="AlphaFoldDB" id="A0A4R6JEV3"/>
<feature type="domain" description="BPL/LPL catalytic" evidence="1">
    <location>
        <begin position="39"/>
        <end position="236"/>
    </location>
</feature>
<evidence type="ECO:0000259" key="1">
    <source>
        <dbReference type="PROSITE" id="PS51733"/>
    </source>
</evidence>
<dbReference type="PROSITE" id="PS51733">
    <property type="entry name" value="BPL_LPL_CATALYTIC"/>
    <property type="match status" value="1"/>
</dbReference>
<protein>
    <recommendedName>
        <fullName evidence="1">BPL/LPL catalytic domain-containing protein</fullName>
    </recommendedName>
</protein>
<comment type="caution">
    <text evidence="2">The sequence shown here is derived from an EMBL/GenBank/DDBJ whole genome shotgun (WGS) entry which is preliminary data.</text>
</comment>
<dbReference type="InterPro" id="IPR045864">
    <property type="entry name" value="aa-tRNA-synth_II/BPL/LPL"/>
</dbReference>
<evidence type="ECO:0000313" key="2">
    <source>
        <dbReference type="EMBL" id="TDO33977.1"/>
    </source>
</evidence>
<keyword evidence="3" id="KW-1185">Reference proteome</keyword>
<organism evidence="2 3">
    <name type="scientific">Kribbella caucasensis</name>
    <dbReference type="NCBI Taxonomy" id="2512215"/>
    <lineage>
        <taxon>Bacteria</taxon>
        <taxon>Bacillati</taxon>
        <taxon>Actinomycetota</taxon>
        <taxon>Actinomycetes</taxon>
        <taxon>Propionibacteriales</taxon>
        <taxon>Kribbellaceae</taxon>
        <taxon>Kribbella</taxon>
    </lineage>
</organism>
<dbReference type="Pfam" id="PF21948">
    <property type="entry name" value="LplA-B_cat"/>
    <property type="match status" value="1"/>
</dbReference>
<accession>A0A4R6JEV3</accession>
<sequence length="265" mass="27795">MVQACHDSGVRFFSGAVGGGDEAVELAVAHALVRRASSAEVTEALRIYRPAAPVLVFGRRDTHHPGFGAAVGAARSAGFQPLVRAVGGRPVAYTPSALVVDHVKHEVLAPEGLESRFRQFGELYAGVLRELGADARVGAVPGEYCPGAHSVNARGVAKLVGTGQRVVRNGWLFSALIVVGDEQQLRPLLTDVYCHLELPFEATSVGSVSAEVPGVDAATVERRILAAYAVTDPLEPTALDAATMDLATSLVADHRVGPSFMPPMT</sequence>
<dbReference type="Gene3D" id="3.30.930.10">
    <property type="entry name" value="Bira Bifunctional Protein, Domain 2"/>
    <property type="match status" value="1"/>
</dbReference>